<dbReference type="InterPro" id="IPR036179">
    <property type="entry name" value="Ig-like_dom_sf"/>
</dbReference>
<dbReference type="Ensembl" id="ENSSAUT00010008588.1">
    <property type="protein sequence ID" value="ENSSAUP00010008044.1"/>
    <property type="gene ID" value="ENSSAUG00010003976.1"/>
</dbReference>
<dbReference type="PANTHER" id="PTHR12231:SF253">
    <property type="entry name" value="DPR-INTERACTING PROTEIN ETA, ISOFORM B-RELATED"/>
    <property type="match status" value="1"/>
</dbReference>
<dbReference type="PROSITE" id="PS50835">
    <property type="entry name" value="IG_LIKE"/>
    <property type="match status" value="1"/>
</dbReference>
<dbReference type="PANTHER" id="PTHR12231">
    <property type="entry name" value="CTX-RELATED TYPE I TRANSMEMBRANE PROTEIN"/>
    <property type="match status" value="1"/>
</dbReference>
<reference evidence="5" key="1">
    <citation type="submission" date="2021-04" db="EMBL/GenBank/DDBJ databases">
        <authorList>
            <consortium name="Wellcome Sanger Institute Data Sharing"/>
        </authorList>
    </citation>
    <scope>NUCLEOTIDE SEQUENCE [LARGE SCALE GENOMIC DNA]</scope>
</reference>
<dbReference type="InterPro" id="IPR013783">
    <property type="entry name" value="Ig-like_fold"/>
</dbReference>
<dbReference type="InterPro" id="IPR051170">
    <property type="entry name" value="Neural/epithelial_adhesion"/>
</dbReference>
<dbReference type="SMART" id="SM00409">
    <property type="entry name" value="IG"/>
    <property type="match status" value="1"/>
</dbReference>
<proteinExistence type="predicted"/>
<dbReference type="GeneTree" id="ENSGT00940000159193"/>
<gene>
    <name evidence="5" type="primary">robo4</name>
</gene>
<evidence type="ECO:0000256" key="3">
    <source>
        <dbReference type="ARBA" id="ARBA00023319"/>
    </source>
</evidence>
<evidence type="ECO:0000256" key="1">
    <source>
        <dbReference type="ARBA" id="ARBA00022737"/>
    </source>
</evidence>
<reference evidence="5" key="3">
    <citation type="submission" date="2025-09" db="UniProtKB">
        <authorList>
            <consortium name="Ensembl"/>
        </authorList>
    </citation>
    <scope>IDENTIFICATION</scope>
</reference>
<keyword evidence="3" id="KW-0393">Immunoglobulin domain</keyword>
<sequence length="136" mass="15594">MKTARIPLYKPTTLYTVLKNVSVRMGESAQFYCQAKGDPPPAVVWSREQGALPNGRYFIMARHKIYSLDEMYMHLKYSNIFLAFQLLNVFPLGQYLVNPDQTLQIHYVTALDTGKYICTPSSGICTKYYNSSTYVQ</sequence>
<feature type="domain" description="Ig-like" evidence="4">
    <location>
        <begin position="11"/>
        <end position="119"/>
    </location>
</feature>
<evidence type="ECO:0000256" key="2">
    <source>
        <dbReference type="ARBA" id="ARBA00023157"/>
    </source>
</evidence>
<dbReference type="InterPro" id="IPR007110">
    <property type="entry name" value="Ig-like_dom"/>
</dbReference>
<keyword evidence="6" id="KW-1185">Reference proteome</keyword>
<dbReference type="AlphaFoldDB" id="A0A671U140"/>
<dbReference type="InterPro" id="IPR003599">
    <property type="entry name" value="Ig_sub"/>
</dbReference>
<keyword evidence="2" id="KW-1015">Disulfide bond</keyword>
<accession>A0A671U140</accession>
<dbReference type="Pfam" id="PF13927">
    <property type="entry name" value="Ig_3"/>
    <property type="match status" value="1"/>
</dbReference>
<dbReference type="Proteomes" id="UP000472265">
    <property type="component" value="Chromosome 13"/>
</dbReference>
<evidence type="ECO:0000313" key="5">
    <source>
        <dbReference type="Ensembl" id="ENSSAUP00010008044.1"/>
    </source>
</evidence>
<evidence type="ECO:0000259" key="4">
    <source>
        <dbReference type="PROSITE" id="PS50835"/>
    </source>
</evidence>
<reference evidence="5" key="2">
    <citation type="submission" date="2025-08" db="UniProtKB">
        <authorList>
            <consortium name="Ensembl"/>
        </authorList>
    </citation>
    <scope>IDENTIFICATION</scope>
</reference>
<name>A0A671U140_SPAAU</name>
<dbReference type="SUPFAM" id="SSF48726">
    <property type="entry name" value="Immunoglobulin"/>
    <property type="match status" value="1"/>
</dbReference>
<dbReference type="Gene3D" id="2.60.40.10">
    <property type="entry name" value="Immunoglobulins"/>
    <property type="match status" value="1"/>
</dbReference>
<organism evidence="5 6">
    <name type="scientific">Sparus aurata</name>
    <name type="common">Gilthead sea bream</name>
    <dbReference type="NCBI Taxonomy" id="8175"/>
    <lineage>
        <taxon>Eukaryota</taxon>
        <taxon>Metazoa</taxon>
        <taxon>Chordata</taxon>
        <taxon>Craniata</taxon>
        <taxon>Vertebrata</taxon>
        <taxon>Euteleostomi</taxon>
        <taxon>Actinopterygii</taxon>
        <taxon>Neopterygii</taxon>
        <taxon>Teleostei</taxon>
        <taxon>Neoteleostei</taxon>
        <taxon>Acanthomorphata</taxon>
        <taxon>Eupercaria</taxon>
        <taxon>Spariformes</taxon>
        <taxon>Sparidae</taxon>
        <taxon>Sparus</taxon>
    </lineage>
</organism>
<protein>
    <submittedName>
        <fullName evidence="5">Roundabout, axon guidance receptor, homolog 4 (Drosophila)</fullName>
    </submittedName>
</protein>
<evidence type="ECO:0000313" key="6">
    <source>
        <dbReference type="Proteomes" id="UP000472265"/>
    </source>
</evidence>
<keyword evidence="1" id="KW-0677">Repeat</keyword>